<dbReference type="InterPro" id="IPR036397">
    <property type="entry name" value="RNaseH_sf"/>
</dbReference>
<comment type="caution">
    <text evidence="1">The sequence shown here is derived from an EMBL/GenBank/DDBJ whole genome shotgun (WGS) entry which is preliminary data.</text>
</comment>
<dbReference type="Proteomes" id="UP001207930">
    <property type="component" value="Unassembled WGS sequence"/>
</dbReference>
<evidence type="ECO:0008006" key="3">
    <source>
        <dbReference type="Google" id="ProtNLM"/>
    </source>
</evidence>
<dbReference type="InterPro" id="IPR012337">
    <property type="entry name" value="RNaseH-like_sf"/>
</dbReference>
<dbReference type="SUPFAM" id="SSF53098">
    <property type="entry name" value="Ribonuclease H-like"/>
    <property type="match status" value="1"/>
</dbReference>
<proteinExistence type="predicted"/>
<reference evidence="1 2" key="1">
    <citation type="submission" date="2022-10" db="EMBL/GenBank/DDBJ databases">
        <title>Luteolibacter flavescens strain MCCC 1K03193, whole genome shotgun sequencing project.</title>
        <authorList>
            <person name="Zhao G."/>
            <person name="Shen L."/>
        </authorList>
    </citation>
    <scope>NUCLEOTIDE SEQUENCE [LARGE SCALE GENOMIC DNA]</scope>
    <source>
        <strain evidence="1 2">MCCC 1K03193</strain>
    </source>
</reference>
<dbReference type="CDD" id="cd04659">
    <property type="entry name" value="Piwi_piwi-like_ProArk"/>
    <property type="match status" value="1"/>
</dbReference>
<evidence type="ECO:0000313" key="2">
    <source>
        <dbReference type="Proteomes" id="UP001207930"/>
    </source>
</evidence>
<protein>
    <recommendedName>
        <fullName evidence="3">Piwi domain-containing protein</fullName>
    </recommendedName>
</protein>
<dbReference type="Gene3D" id="3.30.420.10">
    <property type="entry name" value="Ribonuclease H-like superfamily/Ribonuclease H"/>
    <property type="match status" value="1"/>
</dbReference>
<keyword evidence="2" id="KW-1185">Reference proteome</keyword>
<accession>A0ABT3FS40</accession>
<dbReference type="RefSeq" id="WP_264502363.1">
    <property type="nucleotide sequence ID" value="NZ_JAPDDS010000010.1"/>
</dbReference>
<organism evidence="1 2">
    <name type="scientific">Luteolibacter flavescens</name>
    <dbReference type="NCBI Taxonomy" id="1859460"/>
    <lineage>
        <taxon>Bacteria</taxon>
        <taxon>Pseudomonadati</taxon>
        <taxon>Verrucomicrobiota</taxon>
        <taxon>Verrucomicrobiia</taxon>
        <taxon>Verrucomicrobiales</taxon>
        <taxon>Verrucomicrobiaceae</taxon>
        <taxon>Luteolibacter</taxon>
    </lineage>
</organism>
<dbReference type="EMBL" id="JAPDDS010000010">
    <property type="protein sequence ID" value="MCW1886406.1"/>
    <property type="molecule type" value="Genomic_DNA"/>
</dbReference>
<evidence type="ECO:0000313" key="1">
    <source>
        <dbReference type="EMBL" id="MCW1886406.1"/>
    </source>
</evidence>
<name>A0ABT3FS40_9BACT</name>
<gene>
    <name evidence="1" type="ORF">OKA04_16835</name>
</gene>
<sequence>MSWDVRVFDEPILSFGGENQSYDIREGIQNFGPVDAGSSRAKLSVRIGIVGTPKTISAFKQWMKTCEEGIAGHDVQNPNLHPAFPGLDSAVGFRCSFAIDPTWESVVTEAEIISAATKSGSVLALAGLFHKHINALYEVSSAKPDVVICLPNDVVRKIVKPRYDDEVNEDLASDDSDKGVDFHDYLKGLCLQGRTVFQLIWPRTYSEGAKGVQDPATRAWNLFGALFYKAGGIPWKLTKTPGGHRTCYVGISFSIRPEGGTFHSCLTQVFNDRGEGTILRGGLALKSEEDHEYHLSAESSEQLLSHALCSYASANSETFPDRVVIHKSSGYDEGELRGFNAAAEKHAVRFRDFLALRDSRLRLFREGAYPPLRGTHLIMDDQNSILYTRGSVPFYRKYPGPYVPRSLHIRYFQSDSAQSDLAEEILALTKLNWNKTQFDSFYPITLGGSKRIGEIYQWCLDAPAEPISYSFFM</sequence>